<dbReference type="Gene3D" id="3.40.50.970">
    <property type="match status" value="2"/>
</dbReference>
<evidence type="ECO:0000259" key="3">
    <source>
        <dbReference type="Pfam" id="PF02775"/>
    </source>
</evidence>
<proteinExistence type="predicted"/>
<dbReference type="Proteomes" id="UP000730161">
    <property type="component" value="Unassembled WGS sequence"/>
</dbReference>
<dbReference type="InterPro" id="IPR011766">
    <property type="entry name" value="TPP_enzyme_TPP-bd"/>
</dbReference>
<dbReference type="InterPro" id="IPR029061">
    <property type="entry name" value="THDP-binding"/>
</dbReference>
<comment type="caution">
    <text evidence="4">The sequence shown here is derived from an EMBL/GenBank/DDBJ whole genome shotgun (WGS) entry which is preliminary data.</text>
</comment>
<feature type="domain" description="Thiamine pyrophosphate enzyme TPP-binding" evidence="3">
    <location>
        <begin position="305"/>
        <end position="369"/>
    </location>
</feature>
<dbReference type="GO" id="GO:0016491">
    <property type="term" value="F:oxidoreductase activity"/>
    <property type="evidence" value="ECO:0007669"/>
    <property type="project" value="UniProtKB-KW"/>
</dbReference>
<dbReference type="PANTHER" id="PTHR43710:SF7">
    <property type="entry name" value="INDOLEPYRUVATE OXIDOREDUCTASE SUBUNIT IORA"/>
    <property type="match status" value="1"/>
</dbReference>
<protein>
    <submittedName>
        <fullName evidence="4">Indolepyruvate ferredoxin oxidoreductase</fullName>
    </submittedName>
</protein>
<dbReference type="EMBL" id="JWHL01000009">
    <property type="protein sequence ID" value="MBR1369201.1"/>
    <property type="molecule type" value="Genomic_DNA"/>
</dbReference>
<dbReference type="CDD" id="cd07034">
    <property type="entry name" value="TPP_PYR_PFOR_IOR-alpha_like"/>
    <property type="match status" value="1"/>
</dbReference>
<evidence type="ECO:0000256" key="1">
    <source>
        <dbReference type="ARBA" id="ARBA00022723"/>
    </source>
</evidence>
<dbReference type="OrthoDB" id="116011at2157"/>
<keyword evidence="5" id="KW-1185">Reference proteome</keyword>
<evidence type="ECO:0000256" key="2">
    <source>
        <dbReference type="ARBA" id="ARBA00023002"/>
    </source>
</evidence>
<dbReference type="InterPro" id="IPR002880">
    <property type="entry name" value="Pyrv_Fd/Flavodoxin_OxRdtase_N"/>
</dbReference>
<sequence>MKGHEVIAHHLKECAEAIYTVPGYPVTEIGTVVSAETVINEKVALEYALGDSLSGRRSAVIVKHVGMNALADPLINATTQGLIAGVVIIVGDDPLAAYSQNAQDSRYYGEIAQCPVIEPGEETVNEAVATAFEVSERFSRITILRLTPKLLDAETECGDTIQMIRKGRLAEADLTIAGRMTRAEKGTGGLFAWAAGSGLNRIREGDTGVGAVLAPSHVTISYPPPRLPPGSKILEIGRPFVREHQALLPPPVSRNSERFSDRGYFRTFCTACPYRPLFSILVKRGMKVIPDIGCSLLLMNPPYQAGIASYGLGSSVAVAAKSTRVAVIGDGAFLHSGLNALIDSFEKGNPLLCIVLENHCMAMTGGQRSYDIRRYLAWADPVIIPAEDTDALETILSLPLEGPKIVIVEGSCPEGACYEKVEC</sequence>
<dbReference type="SUPFAM" id="SSF52518">
    <property type="entry name" value="Thiamin diphosphate-binding fold (THDP-binding)"/>
    <property type="match status" value="2"/>
</dbReference>
<evidence type="ECO:0000313" key="4">
    <source>
        <dbReference type="EMBL" id="MBR1369201.1"/>
    </source>
</evidence>
<keyword evidence="2" id="KW-0560">Oxidoreductase</keyword>
<organism evidence="4 5">
    <name type="scientific">Methanocalculus chunghsingensis</name>
    <dbReference type="NCBI Taxonomy" id="156457"/>
    <lineage>
        <taxon>Archaea</taxon>
        <taxon>Methanobacteriati</taxon>
        <taxon>Methanobacteriota</taxon>
        <taxon>Stenosarchaea group</taxon>
        <taxon>Methanomicrobia</taxon>
        <taxon>Methanomicrobiales</taxon>
        <taxon>Methanocalculaceae</taxon>
        <taxon>Methanocalculus</taxon>
    </lineage>
</organism>
<dbReference type="GO" id="GO:0030976">
    <property type="term" value="F:thiamine pyrophosphate binding"/>
    <property type="evidence" value="ECO:0007669"/>
    <property type="project" value="InterPro"/>
</dbReference>
<dbReference type="AlphaFoldDB" id="A0A8J7W7P1"/>
<name>A0A8J7W7P1_9EURY</name>
<dbReference type="PANTHER" id="PTHR43710">
    <property type="entry name" value="2-HYDROXYACYL-COA LYASE"/>
    <property type="match status" value="1"/>
</dbReference>
<dbReference type="RefSeq" id="WP_211530892.1">
    <property type="nucleotide sequence ID" value="NZ_JWHL01000009.1"/>
</dbReference>
<dbReference type="InterPro" id="IPR045025">
    <property type="entry name" value="HACL1-like"/>
</dbReference>
<accession>A0A8J7W7P1</accession>
<dbReference type="GO" id="GO:0046872">
    <property type="term" value="F:metal ion binding"/>
    <property type="evidence" value="ECO:0007669"/>
    <property type="project" value="UniProtKB-KW"/>
</dbReference>
<dbReference type="GO" id="GO:0044272">
    <property type="term" value="P:sulfur compound biosynthetic process"/>
    <property type="evidence" value="ECO:0007669"/>
    <property type="project" value="UniProtKB-ARBA"/>
</dbReference>
<dbReference type="Pfam" id="PF02775">
    <property type="entry name" value="TPP_enzyme_C"/>
    <property type="match status" value="1"/>
</dbReference>
<gene>
    <name evidence="4" type="ORF">RJ53_06710</name>
</gene>
<evidence type="ECO:0000313" key="5">
    <source>
        <dbReference type="Proteomes" id="UP000730161"/>
    </source>
</evidence>
<keyword evidence="1" id="KW-0479">Metal-binding</keyword>
<reference evidence="4" key="1">
    <citation type="submission" date="2014-12" db="EMBL/GenBank/DDBJ databases">
        <authorList>
            <person name="Huang H.-H."/>
            <person name="Chen S.-C."/>
            <person name="Lai M.-C."/>
        </authorList>
    </citation>
    <scope>NUCLEOTIDE SEQUENCE</scope>
    <source>
        <strain evidence="4">K1F9705b</strain>
    </source>
</reference>
<dbReference type="GO" id="GO:0006082">
    <property type="term" value="P:organic acid metabolic process"/>
    <property type="evidence" value="ECO:0007669"/>
    <property type="project" value="UniProtKB-ARBA"/>
</dbReference>